<gene>
    <name evidence="1" type="ORF">A8926_2717</name>
</gene>
<evidence type="ECO:0008006" key="3">
    <source>
        <dbReference type="Google" id="ProtNLM"/>
    </source>
</evidence>
<organism evidence="1 2">
    <name type="scientific">Saccharopolyspora spinosa</name>
    <dbReference type="NCBI Taxonomy" id="60894"/>
    <lineage>
        <taxon>Bacteria</taxon>
        <taxon>Bacillati</taxon>
        <taxon>Actinomycetota</taxon>
        <taxon>Actinomycetes</taxon>
        <taxon>Pseudonocardiales</taxon>
        <taxon>Pseudonocardiaceae</taxon>
        <taxon>Saccharopolyspora</taxon>
    </lineage>
</organism>
<protein>
    <recommendedName>
        <fullName evidence="3">Tryptophan synthase beta chain</fullName>
    </recommendedName>
</protein>
<dbReference type="Gene3D" id="3.40.50.1100">
    <property type="match status" value="1"/>
</dbReference>
<reference evidence="1" key="1">
    <citation type="submission" date="2017-12" db="EMBL/GenBank/DDBJ databases">
        <title>Sequencing the genomes of 1000 Actinobacteria strains.</title>
        <authorList>
            <person name="Klenk H.-P."/>
        </authorList>
    </citation>
    <scope>NUCLEOTIDE SEQUENCE [LARGE SCALE GENOMIC DNA]</scope>
    <source>
        <strain evidence="1">DSM 44228</strain>
    </source>
</reference>
<evidence type="ECO:0000313" key="2">
    <source>
        <dbReference type="Proteomes" id="UP000233786"/>
    </source>
</evidence>
<dbReference type="RefSeq" id="WP_010695508.1">
    <property type="nucleotide sequence ID" value="NZ_CP061007.1"/>
</dbReference>
<accession>A0A2N3XWJ0</accession>
<proteinExistence type="predicted"/>
<evidence type="ECO:0000313" key="1">
    <source>
        <dbReference type="EMBL" id="PKW15043.1"/>
    </source>
</evidence>
<dbReference type="EMBL" id="PJNB01000001">
    <property type="protein sequence ID" value="PKW15043.1"/>
    <property type="molecule type" value="Genomic_DNA"/>
</dbReference>
<name>A0A2N3XWJ0_SACSN</name>
<dbReference type="GO" id="GO:1901605">
    <property type="term" value="P:alpha-amino acid metabolic process"/>
    <property type="evidence" value="ECO:0007669"/>
    <property type="project" value="UniProtKB-ARBA"/>
</dbReference>
<dbReference type="InterPro" id="IPR036052">
    <property type="entry name" value="TrpB-like_PALP_sf"/>
</dbReference>
<sequence length="81" mass="9011">MTGCEDYQTVVADAFAGQPPDHTGHFGRFGGRFVPEALLAALSELTTAFLEARDDARFRRATRRGCPFSWRVMSCSPQVWS</sequence>
<dbReference type="STRING" id="994479.GCA_000194155_02718"/>
<dbReference type="Proteomes" id="UP000233786">
    <property type="component" value="Unassembled WGS sequence"/>
</dbReference>
<keyword evidence="2" id="KW-1185">Reference proteome</keyword>
<comment type="caution">
    <text evidence="1">The sequence shown here is derived from an EMBL/GenBank/DDBJ whole genome shotgun (WGS) entry which is preliminary data.</text>
</comment>
<dbReference type="AlphaFoldDB" id="A0A2N3XWJ0"/>